<dbReference type="Pfam" id="PF12799">
    <property type="entry name" value="LRR_4"/>
    <property type="match status" value="1"/>
</dbReference>
<dbReference type="SUPFAM" id="SSF52058">
    <property type="entry name" value="L domain-like"/>
    <property type="match status" value="1"/>
</dbReference>
<dbReference type="Proteomes" id="UP000193920">
    <property type="component" value="Unassembled WGS sequence"/>
</dbReference>
<reference evidence="3 4" key="1">
    <citation type="submission" date="2016-08" db="EMBL/GenBank/DDBJ databases">
        <title>A Parts List for Fungal Cellulosomes Revealed by Comparative Genomics.</title>
        <authorList>
            <consortium name="DOE Joint Genome Institute"/>
            <person name="Haitjema C.H."/>
            <person name="Gilmore S.P."/>
            <person name="Henske J.K."/>
            <person name="Solomon K.V."/>
            <person name="De Groot R."/>
            <person name="Kuo A."/>
            <person name="Mondo S.J."/>
            <person name="Salamov A.A."/>
            <person name="Labutti K."/>
            <person name="Zhao Z."/>
            <person name="Chiniquy J."/>
            <person name="Barry K."/>
            <person name="Brewer H.M."/>
            <person name="Purvine S.O."/>
            <person name="Wright A.T."/>
            <person name="Boxma B."/>
            <person name="Van Alen T."/>
            <person name="Hackstein J.H."/>
            <person name="Baker S.E."/>
            <person name="Grigoriev I.V."/>
            <person name="O'Malley M.A."/>
        </authorList>
    </citation>
    <scope>NUCLEOTIDE SEQUENCE [LARGE SCALE GENOMIC DNA]</scope>
    <source>
        <strain evidence="3 4">G1</strain>
    </source>
</reference>
<protein>
    <submittedName>
        <fullName evidence="3">Outer arm dynein light chain 1</fullName>
    </submittedName>
</protein>
<dbReference type="Pfam" id="PF00560">
    <property type="entry name" value="LRR_1"/>
    <property type="match status" value="1"/>
</dbReference>
<dbReference type="AlphaFoldDB" id="A0A1Y2ASF6"/>
<dbReference type="InterPro" id="IPR052574">
    <property type="entry name" value="CDIRP"/>
</dbReference>
<dbReference type="PANTHER" id="PTHR47566:SF1">
    <property type="entry name" value="PROTEIN NUD1"/>
    <property type="match status" value="1"/>
</dbReference>
<evidence type="ECO:0000313" key="3">
    <source>
        <dbReference type="EMBL" id="ORY25394.1"/>
    </source>
</evidence>
<dbReference type="InterPro" id="IPR001611">
    <property type="entry name" value="Leu-rich_rpt"/>
</dbReference>
<dbReference type="InterPro" id="IPR025875">
    <property type="entry name" value="Leu-rich_rpt_4"/>
</dbReference>
<gene>
    <name evidence="3" type="ORF">LY90DRAFT_427859</name>
</gene>
<dbReference type="EMBL" id="MCOG01000212">
    <property type="protein sequence ID" value="ORY25394.1"/>
    <property type="molecule type" value="Genomic_DNA"/>
</dbReference>
<evidence type="ECO:0000313" key="4">
    <source>
        <dbReference type="Proteomes" id="UP000193920"/>
    </source>
</evidence>
<dbReference type="SMART" id="SM00365">
    <property type="entry name" value="LRR_SD22"/>
    <property type="match status" value="4"/>
</dbReference>
<name>A0A1Y2ASF6_9FUNG</name>
<evidence type="ECO:0000256" key="1">
    <source>
        <dbReference type="ARBA" id="ARBA00022614"/>
    </source>
</evidence>
<keyword evidence="4" id="KW-1185">Reference proteome</keyword>
<accession>A0A1Y2ASF6</accession>
<dbReference type="GO" id="GO:0035591">
    <property type="term" value="F:signaling adaptor activity"/>
    <property type="evidence" value="ECO:0007669"/>
    <property type="project" value="TreeGrafter"/>
</dbReference>
<dbReference type="Gene3D" id="3.80.10.10">
    <property type="entry name" value="Ribonuclease Inhibitor"/>
    <property type="match status" value="2"/>
</dbReference>
<feature type="non-terminal residue" evidence="3">
    <location>
        <position position="1"/>
    </location>
</feature>
<dbReference type="PROSITE" id="PS51450">
    <property type="entry name" value="LRR"/>
    <property type="match status" value="4"/>
</dbReference>
<dbReference type="InterPro" id="IPR032675">
    <property type="entry name" value="LRR_dom_sf"/>
</dbReference>
<keyword evidence="1" id="KW-0433">Leucine-rich repeat</keyword>
<dbReference type="OrthoDB" id="5592404at2759"/>
<dbReference type="PRINTS" id="PR00019">
    <property type="entry name" value="LEURICHRPT"/>
</dbReference>
<comment type="caution">
    <text evidence="3">The sequence shown here is derived from an EMBL/GenBank/DDBJ whole genome shotgun (WGS) entry which is preliminary data.</text>
</comment>
<proteinExistence type="predicted"/>
<sequence>SRLKSIEKLKDLKNLTYLDLSNNNISILTPLSKLSNLKELYLNNNNISDFSTLYSLKKLIHLSLKNNNILSIRPSRTRWNILISCNIETIPVGIFKNLHELKYLNMNDNNITDIKEIAYLKNLEELYIVNNKIMRFPPLLNTLKMLMNIKILDIRYNL</sequence>
<dbReference type="PANTHER" id="PTHR47566">
    <property type="match status" value="1"/>
</dbReference>
<dbReference type="InterPro" id="IPR003591">
    <property type="entry name" value="Leu-rich_rpt_typical-subtyp"/>
</dbReference>
<organism evidence="3 4">
    <name type="scientific">Neocallimastix californiae</name>
    <dbReference type="NCBI Taxonomy" id="1754190"/>
    <lineage>
        <taxon>Eukaryota</taxon>
        <taxon>Fungi</taxon>
        <taxon>Fungi incertae sedis</taxon>
        <taxon>Chytridiomycota</taxon>
        <taxon>Chytridiomycota incertae sedis</taxon>
        <taxon>Neocallimastigomycetes</taxon>
        <taxon>Neocallimastigales</taxon>
        <taxon>Neocallimastigaceae</taxon>
        <taxon>Neocallimastix</taxon>
    </lineage>
</organism>
<dbReference type="SMART" id="SM00369">
    <property type="entry name" value="LRR_TYP"/>
    <property type="match status" value="5"/>
</dbReference>
<keyword evidence="2" id="KW-0677">Repeat</keyword>
<dbReference type="Pfam" id="PF13855">
    <property type="entry name" value="LRR_8"/>
    <property type="match status" value="1"/>
</dbReference>
<dbReference type="STRING" id="1754190.A0A1Y2ASF6"/>
<evidence type="ECO:0000256" key="2">
    <source>
        <dbReference type="ARBA" id="ARBA00022737"/>
    </source>
</evidence>